<feature type="transmembrane region" description="Helical" evidence="2">
    <location>
        <begin position="20"/>
        <end position="41"/>
    </location>
</feature>
<evidence type="ECO:0000259" key="3">
    <source>
        <dbReference type="Pfam" id="PF20151"/>
    </source>
</evidence>
<feature type="transmembrane region" description="Helical" evidence="2">
    <location>
        <begin position="215"/>
        <end position="236"/>
    </location>
</feature>
<feature type="region of interest" description="Disordered" evidence="1">
    <location>
        <begin position="272"/>
        <end position="293"/>
    </location>
</feature>
<evidence type="ECO:0000256" key="1">
    <source>
        <dbReference type="SAM" id="MobiDB-lite"/>
    </source>
</evidence>
<feature type="domain" description="DUF6533" evidence="3">
    <location>
        <begin position="26"/>
        <end position="69"/>
    </location>
</feature>
<keyword evidence="2" id="KW-0472">Membrane</keyword>
<dbReference type="OMA" id="YWDTIIS"/>
<dbReference type="STRING" id="945553.A0A0D2M7G7"/>
<gene>
    <name evidence="4" type="ORF">HYPSUDRAFT_907934</name>
</gene>
<feature type="transmembrane region" description="Helical" evidence="2">
    <location>
        <begin position="173"/>
        <end position="194"/>
    </location>
</feature>
<proteinExistence type="predicted"/>
<feature type="transmembrane region" description="Helical" evidence="2">
    <location>
        <begin position="53"/>
        <end position="78"/>
    </location>
</feature>
<dbReference type="AlphaFoldDB" id="A0A0D2M7G7"/>
<feature type="transmembrane region" description="Helical" evidence="2">
    <location>
        <begin position="98"/>
        <end position="118"/>
    </location>
</feature>
<feature type="transmembrane region" description="Helical" evidence="2">
    <location>
        <begin position="242"/>
        <end position="261"/>
    </location>
</feature>
<evidence type="ECO:0000313" key="4">
    <source>
        <dbReference type="EMBL" id="KJA19153.1"/>
    </source>
</evidence>
<name>A0A0D2M7G7_HYPSF</name>
<accession>A0A0D2M7G7</accession>
<feature type="compositionally biased region" description="Polar residues" evidence="1">
    <location>
        <begin position="275"/>
        <end position="288"/>
    </location>
</feature>
<evidence type="ECO:0000256" key="2">
    <source>
        <dbReference type="SAM" id="Phobius"/>
    </source>
</evidence>
<keyword evidence="5" id="KW-1185">Reference proteome</keyword>
<dbReference type="OrthoDB" id="3242376at2759"/>
<keyword evidence="2" id="KW-1133">Transmembrane helix</keyword>
<keyword evidence="2" id="KW-0812">Transmembrane</keyword>
<dbReference type="InterPro" id="IPR045340">
    <property type="entry name" value="DUF6533"/>
</dbReference>
<dbReference type="EMBL" id="KN817581">
    <property type="protein sequence ID" value="KJA19153.1"/>
    <property type="molecule type" value="Genomic_DNA"/>
</dbReference>
<protein>
    <recommendedName>
        <fullName evidence="3">DUF6533 domain-containing protein</fullName>
    </recommendedName>
</protein>
<feature type="transmembrane region" description="Helical" evidence="2">
    <location>
        <begin position="125"/>
        <end position="145"/>
    </location>
</feature>
<dbReference type="Pfam" id="PF20151">
    <property type="entry name" value="DUF6533"/>
    <property type="match status" value="1"/>
</dbReference>
<dbReference type="Proteomes" id="UP000054270">
    <property type="component" value="Unassembled WGS sequence"/>
</dbReference>
<organism evidence="4 5">
    <name type="scientific">Hypholoma sublateritium (strain FD-334 SS-4)</name>
    <dbReference type="NCBI Taxonomy" id="945553"/>
    <lineage>
        <taxon>Eukaryota</taxon>
        <taxon>Fungi</taxon>
        <taxon>Dikarya</taxon>
        <taxon>Basidiomycota</taxon>
        <taxon>Agaricomycotina</taxon>
        <taxon>Agaricomycetes</taxon>
        <taxon>Agaricomycetidae</taxon>
        <taxon>Agaricales</taxon>
        <taxon>Agaricineae</taxon>
        <taxon>Strophariaceae</taxon>
        <taxon>Hypholoma</taxon>
    </lineage>
</organism>
<evidence type="ECO:0000313" key="5">
    <source>
        <dbReference type="Proteomes" id="UP000054270"/>
    </source>
</evidence>
<reference evidence="5" key="1">
    <citation type="submission" date="2014-04" db="EMBL/GenBank/DDBJ databases">
        <title>Evolutionary Origins and Diversification of the Mycorrhizal Mutualists.</title>
        <authorList>
            <consortium name="DOE Joint Genome Institute"/>
            <consortium name="Mycorrhizal Genomics Consortium"/>
            <person name="Kohler A."/>
            <person name="Kuo A."/>
            <person name="Nagy L.G."/>
            <person name="Floudas D."/>
            <person name="Copeland A."/>
            <person name="Barry K.W."/>
            <person name="Cichocki N."/>
            <person name="Veneault-Fourrey C."/>
            <person name="LaButti K."/>
            <person name="Lindquist E.A."/>
            <person name="Lipzen A."/>
            <person name="Lundell T."/>
            <person name="Morin E."/>
            <person name="Murat C."/>
            <person name="Riley R."/>
            <person name="Ohm R."/>
            <person name="Sun H."/>
            <person name="Tunlid A."/>
            <person name="Henrissat B."/>
            <person name="Grigoriev I.V."/>
            <person name="Hibbett D.S."/>
            <person name="Martin F."/>
        </authorList>
    </citation>
    <scope>NUCLEOTIDE SEQUENCE [LARGE SCALE GENOMIC DNA]</scope>
    <source>
        <strain evidence="5">FD-334 SS-4</strain>
    </source>
</reference>
<sequence>MSAPPPLSEPLIAHIAHDLMALKMYSLATFVMFYYDTLITFGDEVERVWKRKFTWFTVLWFLNRYVPLIGFAIFILAFHDSAWTRNDKFCDVIAFTPGVLGFITSTVIDLIFIVRLYATFSANKAILYFMVPFLCAKEAVVIWSVSSGHRQPLPPGLVGCILVPGSSSLRFTALWIAQLTFDTTVFVLTAYRAFKLSRIARGGVQSLIDMIMRDGVIYFAVIFIADFVNVLTFLLAPADLQAVNASLTISIGPLMVSRLILNLRGAHEAQKTRMSHTTGTGSNNSAQRGTLVGSKRPYSAQTWLTV</sequence>